<sequence>MLSADELHRRGLAAINSGRPPLATRLLDLALSRATDPDLQDRIDISRAYVASERGDLHTGTRLCESVLERATNATVRDLAHSQLGVLYTRAGEGELALQHLQQAMAGRRLIGVDRARALMNRGVVWLQRGDMPSAISDFDASSEDFREAGMPVEAAQALHNSGYALMLAGDLPQALQRMDSARPVLAPLSANFRAVCDQDRAEVLVAAGLHHEAHETVASVAAAYGRMHLSQQQGEAEFLLARLLLLDDPARARVLARRAARRWRRRGSDAWADRADGIELAAEAGLRRRSADLSTRADEIAERLAHNGLRNDANTVRLHAARIELMRGDPDSARRRLREVRLRTQAPIAGRLLRRQVEAELDAASGRPGSALRRVRQGLSDLHEWQSSFGSLDLQSSLAGHGRELALLGIRVALEGGRPESVFEWSERARELSRRVLPIRPPASADTARDLVELRQLRAGSGPDEISGRERELRQHIRQRAWQDPGSGVVTEPVGFDQLTTALGDDTVLLAHLAVDDELHLLTVSAQGADVTALGPTAPVREAMAGLQADLDMSASNLPRTLQTAVRSSLLRRLERLDDALLAPVRTALRRSAGGRVVLTPTGVLAGVPWSMLPTLSGHPACLPPSASRWVERGIAPPLRSAAFVAGPRVPRAGEEVVRSSAARPGSTVLTPPESTSAAVSRLAATVDVLHLSAHGRHAADNPLFSGLQLSDGTWFGYDIDQLERIPSLVVLSACELGRSSVRWAEETLGMTTAWLHAGARCVIAAPAAVNDDEACDQLTEAHQLIAGGVPPADALSRTAPSGGSRFQCYGSGW</sequence>
<evidence type="ECO:0000313" key="2">
    <source>
        <dbReference type="EMBL" id="MBB2894099.1"/>
    </source>
</evidence>
<organism evidence="2 3">
    <name type="scientific">Flexivirga oryzae</name>
    <dbReference type="NCBI Taxonomy" id="1794944"/>
    <lineage>
        <taxon>Bacteria</taxon>
        <taxon>Bacillati</taxon>
        <taxon>Actinomycetota</taxon>
        <taxon>Actinomycetes</taxon>
        <taxon>Micrococcales</taxon>
        <taxon>Dermacoccaceae</taxon>
        <taxon>Flexivirga</taxon>
    </lineage>
</organism>
<dbReference type="Gene3D" id="1.25.40.10">
    <property type="entry name" value="Tetratricopeptide repeat domain"/>
    <property type="match status" value="1"/>
</dbReference>
<accession>A0A839NB85</accession>
<dbReference type="AlphaFoldDB" id="A0A839NB85"/>
<gene>
    <name evidence="2" type="ORF">FHU39_004135</name>
</gene>
<dbReference type="SUPFAM" id="SSF48452">
    <property type="entry name" value="TPR-like"/>
    <property type="match status" value="1"/>
</dbReference>
<dbReference type="EMBL" id="JACHVQ010000004">
    <property type="protein sequence ID" value="MBB2894099.1"/>
    <property type="molecule type" value="Genomic_DNA"/>
</dbReference>
<comment type="caution">
    <text evidence="2">The sequence shown here is derived from an EMBL/GenBank/DDBJ whole genome shotgun (WGS) entry which is preliminary data.</text>
</comment>
<dbReference type="Proteomes" id="UP000559182">
    <property type="component" value="Unassembled WGS sequence"/>
</dbReference>
<feature type="domain" description="CHAT" evidence="1">
    <location>
        <begin position="573"/>
        <end position="800"/>
    </location>
</feature>
<evidence type="ECO:0000259" key="1">
    <source>
        <dbReference type="Pfam" id="PF12770"/>
    </source>
</evidence>
<dbReference type="InterPro" id="IPR011990">
    <property type="entry name" value="TPR-like_helical_dom_sf"/>
</dbReference>
<dbReference type="PANTHER" id="PTHR10098">
    <property type="entry name" value="RAPSYN-RELATED"/>
    <property type="match status" value="1"/>
</dbReference>
<keyword evidence="3" id="KW-1185">Reference proteome</keyword>
<reference evidence="2 3" key="1">
    <citation type="submission" date="2020-08" db="EMBL/GenBank/DDBJ databases">
        <title>Sequencing the genomes of 1000 actinobacteria strains.</title>
        <authorList>
            <person name="Klenk H.-P."/>
        </authorList>
    </citation>
    <scope>NUCLEOTIDE SEQUENCE [LARGE SCALE GENOMIC DNA]</scope>
    <source>
        <strain evidence="2 3">DSM 105369</strain>
    </source>
</reference>
<dbReference type="PANTHER" id="PTHR10098:SF108">
    <property type="entry name" value="TETRATRICOPEPTIDE REPEAT PROTEIN 28"/>
    <property type="match status" value="1"/>
</dbReference>
<protein>
    <submittedName>
        <fullName evidence="2">CHAT domain-containing protein/tetratricopeptide (TPR) repeat protein</fullName>
    </submittedName>
</protein>
<proteinExistence type="predicted"/>
<name>A0A839NB85_9MICO</name>
<evidence type="ECO:0000313" key="3">
    <source>
        <dbReference type="Proteomes" id="UP000559182"/>
    </source>
</evidence>
<dbReference type="RefSeq" id="WP_183322548.1">
    <property type="nucleotide sequence ID" value="NZ_JACHVQ010000004.1"/>
</dbReference>
<dbReference type="Pfam" id="PF12770">
    <property type="entry name" value="CHAT"/>
    <property type="match status" value="1"/>
</dbReference>
<dbReference type="InterPro" id="IPR024983">
    <property type="entry name" value="CHAT_dom"/>
</dbReference>